<evidence type="ECO:0000313" key="2">
    <source>
        <dbReference type="EMBL" id="KAF6422919.1"/>
    </source>
</evidence>
<evidence type="ECO:0000313" key="3">
    <source>
        <dbReference type="Proteomes" id="UP000593571"/>
    </source>
</evidence>
<protein>
    <submittedName>
        <fullName evidence="2">Uncharacterized protein</fullName>
    </submittedName>
</protein>
<organism evidence="2 3">
    <name type="scientific">Rousettus aegyptiacus</name>
    <name type="common">Egyptian fruit bat</name>
    <name type="synonym">Pteropus aegyptiacus</name>
    <dbReference type="NCBI Taxonomy" id="9407"/>
    <lineage>
        <taxon>Eukaryota</taxon>
        <taxon>Metazoa</taxon>
        <taxon>Chordata</taxon>
        <taxon>Craniata</taxon>
        <taxon>Vertebrata</taxon>
        <taxon>Euteleostomi</taxon>
        <taxon>Mammalia</taxon>
        <taxon>Eutheria</taxon>
        <taxon>Laurasiatheria</taxon>
        <taxon>Chiroptera</taxon>
        <taxon>Yinpterochiroptera</taxon>
        <taxon>Pteropodoidea</taxon>
        <taxon>Pteropodidae</taxon>
        <taxon>Rousettinae</taxon>
        <taxon>Rousettus</taxon>
    </lineage>
</organism>
<name>A0A7J8DIV3_ROUAE</name>
<feature type="region of interest" description="Disordered" evidence="1">
    <location>
        <begin position="64"/>
        <end position="109"/>
    </location>
</feature>
<dbReference type="Proteomes" id="UP000593571">
    <property type="component" value="Unassembled WGS sequence"/>
</dbReference>
<keyword evidence="3" id="KW-1185">Reference proteome</keyword>
<sequence>MIEEIVGRSHFRDHDCSFHSLGKGAGKVVLGFQTVFFFKDSKPVQINLMGNQQGVRPPFQLCPHPESQAADPLPSPRKAAGHEELPRASWGWHRPVASRAPQDEPELLSPRSLRQSFACRC</sequence>
<evidence type="ECO:0000256" key="1">
    <source>
        <dbReference type="SAM" id="MobiDB-lite"/>
    </source>
</evidence>
<proteinExistence type="predicted"/>
<gene>
    <name evidence="2" type="ORF">HJG63_008705</name>
</gene>
<accession>A0A7J8DIV3</accession>
<reference evidence="2 3" key="1">
    <citation type="journal article" date="2020" name="Nature">
        <title>Six reference-quality genomes reveal evolution of bat adaptations.</title>
        <authorList>
            <person name="Jebb D."/>
            <person name="Huang Z."/>
            <person name="Pippel M."/>
            <person name="Hughes G.M."/>
            <person name="Lavrichenko K."/>
            <person name="Devanna P."/>
            <person name="Winkler S."/>
            <person name="Jermiin L.S."/>
            <person name="Skirmuntt E.C."/>
            <person name="Katzourakis A."/>
            <person name="Burkitt-Gray L."/>
            <person name="Ray D.A."/>
            <person name="Sullivan K.A.M."/>
            <person name="Roscito J.G."/>
            <person name="Kirilenko B.M."/>
            <person name="Davalos L.M."/>
            <person name="Corthals A.P."/>
            <person name="Power M.L."/>
            <person name="Jones G."/>
            <person name="Ransome R.D."/>
            <person name="Dechmann D.K.N."/>
            <person name="Locatelli A.G."/>
            <person name="Puechmaille S.J."/>
            <person name="Fedrigo O."/>
            <person name="Jarvis E.D."/>
            <person name="Hiller M."/>
            <person name="Vernes S.C."/>
            <person name="Myers E.W."/>
            <person name="Teeling E.C."/>
        </authorList>
    </citation>
    <scope>NUCLEOTIDE SEQUENCE [LARGE SCALE GENOMIC DNA]</scope>
    <source>
        <strain evidence="2">MRouAeg1</strain>
        <tissue evidence="2">Muscle</tissue>
    </source>
</reference>
<dbReference type="AlphaFoldDB" id="A0A7J8DIV3"/>
<dbReference type="EMBL" id="JACASE010000012">
    <property type="protein sequence ID" value="KAF6422919.1"/>
    <property type="molecule type" value="Genomic_DNA"/>
</dbReference>
<comment type="caution">
    <text evidence="2">The sequence shown here is derived from an EMBL/GenBank/DDBJ whole genome shotgun (WGS) entry which is preliminary data.</text>
</comment>